<dbReference type="RefSeq" id="WP_053323819.1">
    <property type="nucleotide sequence ID" value="NZ_LHUQ01000026.1"/>
</dbReference>
<keyword evidence="2" id="KW-0805">Transcription regulation</keyword>
<dbReference type="Gene3D" id="1.10.10.10">
    <property type="entry name" value="Winged helix-like DNA-binding domain superfamily/Winged helix DNA-binding domain"/>
    <property type="match status" value="1"/>
</dbReference>
<comment type="caution">
    <text evidence="6">The sequence shown here is derived from an EMBL/GenBank/DDBJ whole genome shotgun (WGS) entry which is preliminary data.</text>
</comment>
<keyword evidence="3" id="KW-0731">Sigma factor</keyword>
<dbReference type="InterPro" id="IPR013324">
    <property type="entry name" value="RNA_pol_sigma_r3/r4-like"/>
</dbReference>
<dbReference type="Gene3D" id="1.10.1740.10">
    <property type="match status" value="1"/>
</dbReference>
<dbReference type="PATRIC" id="fig|33995.3.peg.3288"/>
<dbReference type="InterPro" id="IPR036388">
    <property type="entry name" value="WH-like_DNA-bd_sf"/>
</dbReference>
<dbReference type="InterPro" id="IPR039425">
    <property type="entry name" value="RNA_pol_sigma-70-like"/>
</dbReference>
<sequence length="173" mass="19759">MSNNLFILNNVFAAERNALTRLFQKMSRTMAAEDLLQTLWLRIQRVGDNPPIHNGRAYLYRLASNLAVDQGRADARIERLQAEARLILYGDESTPDVEQAFLAREELERVMAAAERLPEPTRTIFWLNRMKDVPLREVAVMLGVSRTTVEKHIKRAITLLGDARNSQDVSRQG</sequence>
<protein>
    <submittedName>
        <fullName evidence="6">Extracytoplasmic-function sigma-70 factor</fullName>
    </submittedName>
</protein>
<dbReference type="InterPro" id="IPR013325">
    <property type="entry name" value="RNA_pol_sigma_r2"/>
</dbReference>
<name>A0A0M0EE57_KOMEU</name>
<feature type="domain" description="RNA polymerase sigma factor 70 region 4 type 2" evidence="5">
    <location>
        <begin position="108"/>
        <end position="157"/>
    </location>
</feature>
<evidence type="ECO:0000256" key="4">
    <source>
        <dbReference type="ARBA" id="ARBA00023163"/>
    </source>
</evidence>
<organism evidence="6 7">
    <name type="scientific">Komagataeibacter europaeus</name>
    <name type="common">Gluconacetobacter europaeus</name>
    <dbReference type="NCBI Taxonomy" id="33995"/>
    <lineage>
        <taxon>Bacteria</taxon>
        <taxon>Pseudomonadati</taxon>
        <taxon>Pseudomonadota</taxon>
        <taxon>Alphaproteobacteria</taxon>
        <taxon>Acetobacterales</taxon>
        <taxon>Acetobacteraceae</taxon>
        <taxon>Komagataeibacter</taxon>
    </lineage>
</organism>
<dbReference type="PANTHER" id="PTHR43133">
    <property type="entry name" value="RNA POLYMERASE ECF-TYPE SIGMA FACTO"/>
    <property type="match status" value="1"/>
</dbReference>
<dbReference type="STRING" id="33995.KOEU_29630"/>
<evidence type="ECO:0000259" key="5">
    <source>
        <dbReference type="Pfam" id="PF08281"/>
    </source>
</evidence>
<evidence type="ECO:0000256" key="2">
    <source>
        <dbReference type="ARBA" id="ARBA00023015"/>
    </source>
</evidence>
<dbReference type="GO" id="GO:0006352">
    <property type="term" value="P:DNA-templated transcription initiation"/>
    <property type="evidence" value="ECO:0007669"/>
    <property type="project" value="InterPro"/>
</dbReference>
<evidence type="ECO:0000256" key="3">
    <source>
        <dbReference type="ARBA" id="ARBA00023082"/>
    </source>
</evidence>
<dbReference type="SUPFAM" id="SSF88659">
    <property type="entry name" value="Sigma3 and sigma4 domains of RNA polymerase sigma factors"/>
    <property type="match status" value="1"/>
</dbReference>
<comment type="similarity">
    <text evidence="1">Belongs to the sigma-70 factor family. ECF subfamily.</text>
</comment>
<reference evidence="6" key="1">
    <citation type="submission" date="2015-08" db="EMBL/GenBank/DDBJ databases">
        <title>Draft genome sequence of Komagataeibacter europaeus CECT 8546 a cellulose producer strain from vinegar produced by the traditional method.</title>
        <authorList>
            <person name="Poehlein A."/>
            <person name="Valera M.J."/>
            <person name="Haack F.S."/>
            <person name="Mas A."/>
            <person name="Daniel R."/>
            <person name="Streit W.R."/>
            <person name="Mateo E."/>
        </authorList>
    </citation>
    <scope>NUCLEOTIDE SEQUENCE [LARGE SCALE GENOMIC DNA]</scope>
    <source>
        <strain evidence="6">CECT 8546</strain>
    </source>
</reference>
<keyword evidence="7" id="KW-1185">Reference proteome</keyword>
<dbReference type="InterPro" id="IPR013249">
    <property type="entry name" value="RNA_pol_sigma70_r4_t2"/>
</dbReference>
<dbReference type="PANTHER" id="PTHR43133:SF63">
    <property type="entry name" value="RNA POLYMERASE SIGMA FACTOR FECI-RELATED"/>
    <property type="match status" value="1"/>
</dbReference>
<dbReference type="Proteomes" id="UP000037566">
    <property type="component" value="Unassembled WGS sequence"/>
</dbReference>
<dbReference type="AlphaFoldDB" id="A0A0M0EE57"/>
<dbReference type="InterPro" id="IPR014284">
    <property type="entry name" value="RNA_pol_sigma-70_dom"/>
</dbReference>
<gene>
    <name evidence="6" type="ORF">KOEU_29630</name>
</gene>
<evidence type="ECO:0000313" key="6">
    <source>
        <dbReference type="EMBL" id="KON63559.1"/>
    </source>
</evidence>
<accession>A0A0M0EE57</accession>
<proteinExistence type="inferred from homology"/>
<dbReference type="NCBIfam" id="TIGR02937">
    <property type="entry name" value="sigma70-ECF"/>
    <property type="match status" value="1"/>
</dbReference>
<dbReference type="SUPFAM" id="SSF88946">
    <property type="entry name" value="Sigma2 domain of RNA polymerase sigma factors"/>
    <property type="match status" value="1"/>
</dbReference>
<evidence type="ECO:0000313" key="7">
    <source>
        <dbReference type="Proteomes" id="UP000037566"/>
    </source>
</evidence>
<dbReference type="OrthoDB" id="9794372at2"/>
<keyword evidence="4" id="KW-0804">Transcription</keyword>
<dbReference type="Pfam" id="PF08281">
    <property type="entry name" value="Sigma70_r4_2"/>
    <property type="match status" value="1"/>
</dbReference>
<evidence type="ECO:0000256" key="1">
    <source>
        <dbReference type="ARBA" id="ARBA00010641"/>
    </source>
</evidence>
<dbReference type="EMBL" id="LHUQ01000026">
    <property type="protein sequence ID" value="KON63559.1"/>
    <property type="molecule type" value="Genomic_DNA"/>
</dbReference>
<dbReference type="GO" id="GO:0003677">
    <property type="term" value="F:DNA binding"/>
    <property type="evidence" value="ECO:0007669"/>
    <property type="project" value="InterPro"/>
</dbReference>
<dbReference type="GO" id="GO:0016987">
    <property type="term" value="F:sigma factor activity"/>
    <property type="evidence" value="ECO:0007669"/>
    <property type="project" value="UniProtKB-KW"/>
</dbReference>